<comment type="caution">
    <text evidence="6">The sequence shown here is derived from an EMBL/GenBank/DDBJ whole genome shotgun (WGS) entry which is preliminary data.</text>
</comment>
<evidence type="ECO:0000259" key="4">
    <source>
        <dbReference type="Pfam" id="PF00149"/>
    </source>
</evidence>
<keyword evidence="2" id="KW-0472">Membrane</keyword>
<dbReference type="GO" id="GO:0016787">
    <property type="term" value="F:hydrolase activity"/>
    <property type="evidence" value="ECO:0007669"/>
    <property type="project" value="InterPro"/>
</dbReference>
<feature type="signal peptide" evidence="3">
    <location>
        <begin position="1"/>
        <end position="19"/>
    </location>
</feature>
<dbReference type="InterPro" id="IPR004843">
    <property type="entry name" value="Calcineurin-like_PHP"/>
</dbReference>
<evidence type="ECO:0000313" key="6">
    <source>
        <dbReference type="EMBL" id="MCJ8208519.1"/>
    </source>
</evidence>
<dbReference type="InterPro" id="IPR000184">
    <property type="entry name" value="Bac_surfAg_D15"/>
</dbReference>
<evidence type="ECO:0000313" key="7">
    <source>
        <dbReference type="Proteomes" id="UP001139450"/>
    </source>
</evidence>
<feature type="chain" id="PRO_5040816342" evidence="3">
    <location>
        <begin position="20"/>
        <end position="1197"/>
    </location>
</feature>
<organism evidence="6 7">
    <name type="scientific">Mucilaginibacter straminoryzae</name>
    <dbReference type="NCBI Taxonomy" id="2932774"/>
    <lineage>
        <taxon>Bacteria</taxon>
        <taxon>Pseudomonadati</taxon>
        <taxon>Bacteroidota</taxon>
        <taxon>Sphingobacteriia</taxon>
        <taxon>Sphingobacteriales</taxon>
        <taxon>Sphingobacteriaceae</taxon>
        <taxon>Mucilaginibacter</taxon>
    </lineage>
</organism>
<dbReference type="Gene3D" id="3.60.21.10">
    <property type="match status" value="2"/>
</dbReference>
<dbReference type="RefSeq" id="WP_245128348.1">
    <property type="nucleotide sequence ID" value="NZ_JALJEJ010000001.1"/>
</dbReference>
<comment type="subcellular location">
    <subcellularLocation>
        <location evidence="1">Membrane</location>
    </subcellularLocation>
</comment>
<evidence type="ECO:0000256" key="2">
    <source>
        <dbReference type="ARBA" id="ARBA00023136"/>
    </source>
</evidence>
<evidence type="ECO:0000259" key="5">
    <source>
        <dbReference type="Pfam" id="PF01103"/>
    </source>
</evidence>
<name>A0A9X1X4L5_9SPHI</name>
<keyword evidence="3" id="KW-0732">Signal</keyword>
<dbReference type="GO" id="GO:0019867">
    <property type="term" value="C:outer membrane"/>
    <property type="evidence" value="ECO:0007669"/>
    <property type="project" value="InterPro"/>
</dbReference>
<dbReference type="EMBL" id="JALJEJ010000001">
    <property type="protein sequence ID" value="MCJ8208519.1"/>
    <property type="molecule type" value="Genomic_DNA"/>
</dbReference>
<gene>
    <name evidence="6" type="ORF">MUY27_02280</name>
</gene>
<dbReference type="Gene3D" id="2.40.160.50">
    <property type="entry name" value="membrane protein fhac: a member of the omp85/tpsb transporter family"/>
    <property type="match status" value="1"/>
</dbReference>
<protein>
    <submittedName>
        <fullName evidence="6">Metallophosphoesterase</fullName>
    </submittedName>
</protein>
<dbReference type="Pfam" id="PF01103">
    <property type="entry name" value="Omp85"/>
    <property type="match status" value="1"/>
</dbReference>
<dbReference type="Pfam" id="PF00149">
    <property type="entry name" value="Metallophos"/>
    <property type="match status" value="1"/>
</dbReference>
<dbReference type="SUPFAM" id="SSF56300">
    <property type="entry name" value="Metallo-dependent phosphatases"/>
    <property type="match status" value="1"/>
</dbReference>
<dbReference type="Proteomes" id="UP001139450">
    <property type="component" value="Unassembled WGS sequence"/>
</dbReference>
<dbReference type="InterPro" id="IPR029052">
    <property type="entry name" value="Metallo-depent_PP-like"/>
</dbReference>
<evidence type="ECO:0000256" key="3">
    <source>
        <dbReference type="SAM" id="SignalP"/>
    </source>
</evidence>
<accession>A0A9X1X4L5</accession>
<sequence length="1197" mass="135714">MKRFLYVLFYSLLPFFAAAQPVITHRIIYIGDAGENNKFQGGVIGDAQSKILTGKTTVIYLGDNIYPTGMGLPGSREEKATEQILQHQYKPMREKGAPVYFIPGNHDWDRMGPRGLAKIKRQWQYISEQKDSLLKVVPENGCPEPYEIKINDKFVVIAFDSEWWVHIFSKANPEADCDCNTEDEIIARFKELLAKNRDKVIMLADHHPFYTYGHHGGYYNLVDYFFPLTSVNRKLYIPLPVIGAIYPFVRGTFSVAEDKGHPLYKTMIERINGVFKGFPNMLNVSGHEHGIQFIKDDEHMQVVSGAGAKEAFVKKGKNALYAKTLPGYVTADLMSDKSIKLTYYATEDTVFKQVFTYTKTYSPVKPVPVITKAPITADSILVSARPNLDKVSKWHRKLYGENYRKEWAAKVKLPVIRISEFKGGLTPEKIGGNHQARSLRLTDNSGKEWLLSSIEKYPVIDLPESRRETFAKSWLYDAISGKHPYSSLIAPELAKAVKVAHTKPVIGYVSPDRKLGIYEAEFAGTVCVLEESKGAGATDNTGLMMRQLNADNNNRVDTLEFFRARLLDWFMGDWDQQQDQWKWANKTRDGNKYYNAVPRDRDQAFFINQGLVPKAAAAKWMAPYLEGYKANKNNISDFFVNGRELDARFLSGLDYVKWMQAAQDFKDALTDRVLEKALLAMPEAAYKIRHQEMFKLMQRRRDQLVKAADVYYKFFNRVVDVKATDGDELITVTDTGASDVNVSIFKRHPKGGKGYPVFSKTFDHSITHEVRIYASQGKDSIYINDGKTPIKVRLIGGKGQKTYYAASSTHHTKVYDKQSNSAFSGAGSGIISKHFSDDTTTVSYIPVNPYNKTIPLISMGYNFDYGVWLDAGFKRVTNGFRKEPGSTQEFGAMHTFGSNAWRFRYNGTWFRAIDKADLEIKSRIYTPNAINFFGIGNETRFSNGIDYYRIRFDLAEVSAALRWHNQDSSVSVRVGPTFQYYRYVNDPKDKLTDNPLAVHSFDSTTISKQKFNGGLTAWYILDKRNNRNLPDWGVYLSLKLQGMAGLNTWSRSYVQFTPEVQLFKSVTNNSSFVISEKLGGGVTLGQTAFYQSMFLGGATTLPGFRENRFAGRQMFYNLVEARVKLNTFVPYILPGQFGFTGGYGIGRVWDNRTPSRLWHNTGLLGAYFAPADMVLLNISTGYTGDGFYPYITLKLNL</sequence>
<reference evidence="6" key="1">
    <citation type="submission" date="2022-04" db="EMBL/GenBank/DDBJ databases">
        <title>Mucilaginibacter sp. RS28 isolated from freshwater.</title>
        <authorList>
            <person name="Ko S.-R."/>
        </authorList>
    </citation>
    <scope>NUCLEOTIDE SEQUENCE</scope>
    <source>
        <strain evidence="6">RS28</strain>
    </source>
</reference>
<evidence type="ECO:0000256" key="1">
    <source>
        <dbReference type="ARBA" id="ARBA00004370"/>
    </source>
</evidence>
<feature type="domain" description="Calcineurin-like phosphoesterase" evidence="4">
    <location>
        <begin position="54"/>
        <end position="224"/>
    </location>
</feature>
<feature type="domain" description="Bacterial surface antigen (D15)" evidence="5">
    <location>
        <begin position="900"/>
        <end position="1124"/>
    </location>
</feature>
<dbReference type="AlphaFoldDB" id="A0A9X1X4L5"/>
<keyword evidence="7" id="KW-1185">Reference proteome</keyword>
<proteinExistence type="predicted"/>